<evidence type="ECO:0000313" key="2">
    <source>
        <dbReference type="EMBL" id="WZL70184.1"/>
    </source>
</evidence>
<dbReference type="SUPFAM" id="SSF81271">
    <property type="entry name" value="TGS-like"/>
    <property type="match status" value="1"/>
</dbReference>
<dbReference type="EMBL" id="CP121687">
    <property type="protein sequence ID" value="WZL70184.1"/>
    <property type="molecule type" value="Genomic_DNA"/>
</dbReference>
<dbReference type="InterPro" id="IPR003593">
    <property type="entry name" value="AAA+_ATPase"/>
</dbReference>
<dbReference type="InterPro" id="IPR012675">
    <property type="entry name" value="Beta-grasp_dom_sf"/>
</dbReference>
<dbReference type="SUPFAM" id="SSF55186">
    <property type="entry name" value="ThrRS/AlaRS common domain"/>
    <property type="match status" value="1"/>
</dbReference>
<dbReference type="Gene3D" id="3.30.980.10">
    <property type="entry name" value="Threonyl-trna Synthetase, Chain A, domain 2"/>
    <property type="match status" value="1"/>
</dbReference>
<dbReference type="PROSITE" id="PS51880">
    <property type="entry name" value="TGS"/>
    <property type="match status" value="1"/>
</dbReference>
<sequence length="558" mass="64476">MMDQTRDPSNIHVTFPNGEIKTYQRGIKLQEIAQDVQDRYPATIVAVKINNKIKELRNELKEDCDIEFIDLTTTDGMRIYQRSVSFLLVYAVKELMKDGNVMIHHSMGPGFYCELSGAPDLSEELLAEIEKKMKATVDQDLPFEKMSIPLEEAMKIFERNGMDDKRNLFKYRRSSMVNLYQLGWLKNYFYGYMVPSTGYLKYFKLIYHPPGFILQFPTKKEPTKVPEFHPLKKLSQIFLEYERWGSILRVDTVGALNDIIADQEIGGLIRISEALHEKKIAQIADKIAEKRDTIGIVLIAGPSSSGKTTFAQRLAIQLRVNGMRPHALSIDDYFVDREHTPRDENGEYDFEALEAIDIEKFNQDLSKLLKGEIVEIPSFNFKNGKREYKGRKIKMDTNDVLVIEGIHGLNEKLTADIPKENKFKIYISALTQLNLDDHNRIPTTDVRLLRRIVRDNLYRGTDAERTIELWPSVRRGEEKNIFPFQEEADVMFNSALIYELAVLKQYAEPLLFKIDPKSKCYSEAKRLFKFLDYFLGVSSEAVPQNSIIREFIGGSCFH</sequence>
<reference evidence="2 3" key="1">
    <citation type="submission" date="2023-03" db="EMBL/GenBank/DDBJ databases">
        <title>Novel Species.</title>
        <authorList>
            <person name="Ma S."/>
        </authorList>
    </citation>
    <scope>NUCLEOTIDE SEQUENCE [LARGE SCALE GENOMIC DNA]</scope>
    <source>
        <strain evidence="2 3">LIND6LT2</strain>
    </source>
</reference>
<dbReference type="CDD" id="cd02028">
    <property type="entry name" value="UMPK_like"/>
    <property type="match status" value="1"/>
</dbReference>
<keyword evidence="2" id="KW-0418">Kinase</keyword>
<proteinExistence type="predicted"/>
<dbReference type="RefSeq" id="WP_341877147.1">
    <property type="nucleotide sequence ID" value="NZ_CP121687.1"/>
</dbReference>
<dbReference type="InterPro" id="IPR004095">
    <property type="entry name" value="TGS"/>
</dbReference>
<dbReference type="InterPro" id="IPR006083">
    <property type="entry name" value="PRK/URK"/>
</dbReference>
<dbReference type="Gene3D" id="3.10.20.30">
    <property type="match status" value="1"/>
</dbReference>
<dbReference type="Pfam" id="PF00485">
    <property type="entry name" value="PRK"/>
    <property type="match status" value="1"/>
</dbReference>
<name>A0ABZ2Y4E4_9FIRM</name>
<dbReference type="GO" id="GO:0016301">
    <property type="term" value="F:kinase activity"/>
    <property type="evidence" value="ECO:0007669"/>
    <property type="project" value="UniProtKB-KW"/>
</dbReference>
<dbReference type="Gene3D" id="3.40.50.300">
    <property type="entry name" value="P-loop containing nucleotide triphosphate hydrolases"/>
    <property type="match status" value="1"/>
</dbReference>
<dbReference type="Proteomes" id="UP001486565">
    <property type="component" value="Chromosome"/>
</dbReference>
<dbReference type="PANTHER" id="PTHR10285">
    <property type="entry name" value="URIDINE KINASE"/>
    <property type="match status" value="1"/>
</dbReference>
<evidence type="ECO:0000259" key="1">
    <source>
        <dbReference type="PROSITE" id="PS51880"/>
    </source>
</evidence>
<dbReference type="SMART" id="SM00382">
    <property type="entry name" value="AAA"/>
    <property type="match status" value="1"/>
</dbReference>
<dbReference type="CDD" id="cd01667">
    <property type="entry name" value="TGS_ThrRS"/>
    <property type="match status" value="1"/>
</dbReference>
<feature type="domain" description="TGS" evidence="1">
    <location>
        <begin position="7"/>
        <end position="70"/>
    </location>
</feature>
<evidence type="ECO:0000313" key="3">
    <source>
        <dbReference type="Proteomes" id="UP001486565"/>
    </source>
</evidence>
<organism evidence="2 3">
    <name type="scientific">Defluviitalea saccharophila</name>
    <dbReference type="NCBI Taxonomy" id="879970"/>
    <lineage>
        <taxon>Bacteria</taxon>
        <taxon>Bacillati</taxon>
        <taxon>Bacillota</taxon>
        <taxon>Clostridia</taxon>
        <taxon>Lachnospirales</taxon>
        <taxon>Defluviitaleaceae</taxon>
        <taxon>Defluviitalea</taxon>
    </lineage>
</organism>
<dbReference type="InterPro" id="IPR018163">
    <property type="entry name" value="Thr/Ala-tRNA-synth_IIc_edit"/>
</dbReference>
<dbReference type="SUPFAM" id="SSF52540">
    <property type="entry name" value="P-loop containing nucleoside triphosphate hydrolases"/>
    <property type="match status" value="1"/>
</dbReference>
<keyword evidence="2" id="KW-0808">Transferase</keyword>
<dbReference type="InterPro" id="IPR027417">
    <property type="entry name" value="P-loop_NTPase"/>
</dbReference>
<dbReference type="InterPro" id="IPR012676">
    <property type="entry name" value="TGS-like"/>
</dbReference>
<accession>A0ABZ2Y4E4</accession>
<protein>
    <submittedName>
        <fullName evidence="2">Nucleoside kinase</fullName>
    </submittedName>
</protein>
<gene>
    <name evidence="2" type="ORF">QBE51_01245</name>
</gene>
<keyword evidence="3" id="KW-1185">Reference proteome</keyword>